<proteinExistence type="predicted"/>
<accession>A0A2B4RD25</accession>
<evidence type="ECO:0000256" key="2">
    <source>
        <dbReference type="SAM" id="MobiDB-lite"/>
    </source>
</evidence>
<feature type="region of interest" description="Disordered" evidence="2">
    <location>
        <begin position="270"/>
        <end position="297"/>
    </location>
</feature>
<protein>
    <submittedName>
        <fullName evidence="3">Uncharacterized protein</fullName>
    </submittedName>
</protein>
<comment type="caution">
    <text evidence="3">The sequence shown here is derived from an EMBL/GenBank/DDBJ whole genome shotgun (WGS) entry which is preliminary data.</text>
</comment>
<keyword evidence="1" id="KW-0175">Coiled coil</keyword>
<dbReference type="Proteomes" id="UP000225706">
    <property type="component" value="Unassembled WGS sequence"/>
</dbReference>
<name>A0A2B4RD25_STYPI</name>
<feature type="coiled-coil region" evidence="1">
    <location>
        <begin position="30"/>
        <end position="61"/>
    </location>
</feature>
<dbReference type="EMBL" id="LSMT01000560">
    <property type="protein sequence ID" value="PFX16264.1"/>
    <property type="molecule type" value="Genomic_DNA"/>
</dbReference>
<dbReference type="AlphaFoldDB" id="A0A2B4RD25"/>
<sequence>MYASSLTLSKRAEKAKRLNANEDNLLQMEIERFEKEHNKEMKNIRRERQIAEETINDIRRHRKSSLLAARMVLQENNAVNNNTHNNTLSSPTLAAKGNSEIKASWPASRFAHNSEAQGNVAHIRKPHLPDVVQRSLSIERKFSEDVAVYLSPCTGRKRAQTFSHGGTVSGSELESSSRVPVRKSLNLRRKFSENLHRAIVGGSLTPTLRRKIKEDVAANCPTQQRKLSPSTGIVMFRQAGGAACAAKTLISHHYLEKSVMAATEKFITEREKREMTRQEELQKKKKKKDDPRGNNCPRRITVLRQRLCTIAYLVMALNALNMAATRPRLSFTKESPK</sequence>
<evidence type="ECO:0000313" key="3">
    <source>
        <dbReference type="EMBL" id="PFX16264.1"/>
    </source>
</evidence>
<evidence type="ECO:0000256" key="1">
    <source>
        <dbReference type="SAM" id="Coils"/>
    </source>
</evidence>
<reference evidence="4" key="1">
    <citation type="journal article" date="2017" name="bioRxiv">
        <title>Comparative analysis of the genomes of Stylophora pistillata and Acropora digitifera provides evidence for extensive differences between species of corals.</title>
        <authorList>
            <person name="Voolstra C.R."/>
            <person name="Li Y."/>
            <person name="Liew Y.J."/>
            <person name="Baumgarten S."/>
            <person name="Zoccola D."/>
            <person name="Flot J.-F."/>
            <person name="Tambutte S."/>
            <person name="Allemand D."/>
            <person name="Aranda M."/>
        </authorList>
    </citation>
    <scope>NUCLEOTIDE SEQUENCE [LARGE SCALE GENOMIC DNA]</scope>
</reference>
<feature type="compositionally biased region" description="Basic and acidic residues" evidence="2">
    <location>
        <begin position="270"/>
        <end position="292"/>
    </location>
</feature>
<organism evidence="3 4">
    <name type="scientific">Stylophora pistillata</name>
    <name type="common">Smooth cauliflower coral</name>
    <dbReference type="NCBI Taxonomy" id="50429"/>
    <lineage>
        <taxon>Eukaryota</taxon>
        <taxon>Metazoa</taxon>
        <taxon>Cnidaria</taxon>
        <taxon>Anthozoa</taxon>
        <taxon>Hexacorallia</taxon>
        <taxon>Scleractinia</taxon>
        <taxon>Astrocoeniina</taxon>
        <taxon>Pocilloporidae</taxon>
        <taxon>Stylophora</taxon>
    </lineage>
</organism>
<gene>
    <name evidence="3" type="ORF">AWC38_SpisGene19465</name>
</gene>
<evidence type="ECO:0000313" key="4">
    <source>
        <dbReference type="Proteomes" id="UP000225706"/>
    </source>
</evidence>
<keyword evidence="4" id="KW-1185">Reference proteome</keyword>